<comment type="caution">
    <text evidence="1">The sequence shown here is derived from an EMBL/GenBank/DDBJ whole genome shotgun (WGS) entry which is preliminary data.</text>
</comment>
<sequence length="40" mass="4555">MEDDLPKGSWQDKLVGNVKDMGLEDEVLVESELEIGEDEY</sequence>
<protein>
    <submittedName>
        <fullName evidence="1">Uncharacterized protein</fullName>
    </submittedName>
</protein>
<accession>A0A7J8PNA9</accession>
<reference evidence="1 2" key="1">
    <citation type="journal article" date="2019" name="Genome Biol. Evol.">
        <title>Insights into the evolution of the New World diploid cottons (Gossypium, subgenus Houzingenia) based on genome sequencing.</title>
        <authorList>
            <person name="Grover C.E."/>
            <person name="Arick M.A. 2nd"/>
            <person name="Thrash A."/>
            <person name="Conover J.L."/>
            <person name="Sanders W.S."/>
            <person name="Peterson D.G."/>
            <person name="Frelichowski J.E."/>
            <person name="Scheffler J.A."/>
            <person name="Scheffler B.E."/>
            <person name="Wendel J.F."/>
        </authorList>
    </citation>
    <scope>NUCLEOTIDE SEQUENCE [LARGE SCALE GENOMIC DNA]</scope>
    <source>
        <strain evidence="1">8</strain>
        <tissue evidence="1">Leaf</tissue>
    </source>
</reference>
<name>A0A7J8PNA9_GOSRA</name>
<evidence type="ECO:0000313" key="2">
    <source>
        <dbReference type="Proteomes" id="UP000593578"/>
    </source>
</evidence>
<organism evidence="1 2">
    <name type="scientific">Gossypium raimondii</name>
    <name type="common">Peruvian cotton</name>
    <name type="synonym">Gossypium klotzschianum subsp. raimondii</name>
    <dbReference type="NCBI Taxonomy" id="29730"/>
    <lineage>
        <taxon>Eukaryota</taxon>
        <taxon>Viridiplantae</taxon>
        <taxon>Streptophyta</taxon>
        <taxon>Embryophyta</taxon>
        <taxon>Tracheophyta</taxon>
        <taxon>Spermatophyta</taxon>
        <taxon>Magnoliopsida</taxon>
        <taxon>eudicotyledons</taxon>
        <taxon>Gunneridae</taxon>
        <taxon>Pentapetalae</taxon>
        <taxon>rosids</taxon>
        <taxon>malvids</taxon>
        <taxon>Malvales</taxon>
        <taxon>Malvaceae</taxon>
        <taxon>Malvoideae</taxon>
        <taxon>Gossypium</taxon>
    </lineage>
</organism>
<dbReference type="EMBL" id="JABEZZ010000007">
    <property type="protein sequence ID" value="MBA0590606.1"/>
    <property type="molecule type" value="Genomic_DNA"/>
</dbReference>
<gene>
    <name evidence="1" type="ORF">Gorai_019304</name>
</gene>
<dbReference type="Proteomes" id="UP000593578">
    <property type="component" value="Unassembled WGS sequence"/>
</dbReference>
<evidence type="ECO:0000313" key="1">
    <source>
        <dbReference type="EMBL" id="MBA0590606.1"/>
    </source>
</evidence>
<proteinExistence type="predicted"/>
<dbReference type="AlphaFoldDB" id="A0A7J8PNA9"/>